<name>A0A1I1LVG4_9SPHI</name>
<accession>A0A1I1LVG4</accession>
<sequence length="34" mass="3934">MMEMYVMDESNHDVDINNLAANIGNHGRKQKIMI</sequence>
<dbReference type="Proteomes" id="UP000199577">
    <property type="component" value="Unassembled WGS sequence"/>
</dbReference>
<evidence type="ECO:0000313" key="2">
    <source>
        <dbReference type="Proteomes" id="UP000199577"/>
    </source>
</evidence>
<organism evidence="1 2">
    <name type="scientific">Parapedobacter composti</name>
    <dbReference type="NCBI Taxonomy" id="623281"/>
    <lineage>
        <taxon>Bacteria</taxon>
        <taxon>Pseudomonadati</taxon>
        <taxon>Bacteroidota</taxon>
        <taxon>Sphingobacteriia</taxon>
        <taxon>Sphingobacteriales</taxon>
        <taxon>Sphingobacteriaceae</taxon>
        <taxon>Parapedobacter</taxon>
    </lineage>
</organism>
<reference evidence="1 2" key="1">
    <citation type="submission" date="2016-10" db="EMBL/GenBank/DDBJ databases">
        <authorList>
            <person name="de Groot N.N."/>
        </authorList>
    </citation>
    <scope>NUCLEOTIDE SEQUENCE [LARGE SCALE GENOMIC DNA]</scope>
    <source>
        <strain evidence="1 2">DSM 22900</strain>
    </source>
</reference>
<dbReference type="STRING" id="623281.SAMN05421747_12428"/>
<evidence type="ECO:0000313" key="1">
    <source>
        <dbReference type="EMBL" id="SFC77069.1"/>
    </source>
</evidence>
<dbReference type="AlphaFoldDB" id="A0A1I1LVG4"/>
<keyword evidence="2" id="KW-1185">Reference proteome</keyword>
<dbReference type="EMBL" id="FOLL01000024">
    <property type="protein sequence ID" value="SFC77069.1"/>
    <property type="molecule type" value="Genomic_DNA"/>
</dbReference>
<gene>
    <name evidence="1" type="ORF">SAMN05421747_12428</name>
</gene>
<proteinExistence type="predicted"/>
<protein>
    <submittedName>
        <fullName evidence="1">Uncharacterized protein</fullName>
    </submittedName>
</protein>